<keyword evidence="11" id="KW-0333">Golgi apparatus</keyword>
<dbReference type="GO" id="GO:0005794">
    <property type="term" value="C:Golgi apparatus"/>
    <property type="evidence" value="ECO:0007669"/>
    <property type="project" value="UniProtKB-SubCell"/>
</dbReference>
<dbReference type="EMBL" id="CAMXCT030006563">
    <property type="protein sequence ID" value="CAL4803339.1"/>
    <property type="molecule type" value="Genomic_DNA"/>
</dbReference>
<keyword evidence="17" id="KW-0732">Signal</keyword>
<dbReference type="FunFam" id="3.40.50.300:FF:003500">
    <property type="entry name" value="ADP-ribosylation factor 1"/>
    <property type="match status" value="1"/>
</dbReference>
<feature type="binding site" evidence="15">
    <location>
        <begin position="314"/>
        <end position="317"/>
    </location>
    <ligand>
        <name>GTP</name>
        <dbReference type="ChEBI" id="CHEBI:37565"/>
    </ligand>
</feature>
<dbReference type="EMBL" id="CAMXCT010006563">
    <property type="protein sequence ID" value="CAI4016027.1"/>
    <property type="molecule type" value="Genomic_DNA"/>
</dbReference>
<evidence type="ECO:0000313" key="20">
    <source>
        <dbReference type="EMBL" id="CAL4803339.1"/>
    </source>
</evidence>
<proteinExistence type="inferred from homology"/>
<comment type="subcellular location">
    <subcellularLocation>
        <location evidence="2">Golgi apparatus</location>
    </subcellularLocation>
    <subcellularLocation>
        <location evidence="1">Membrane</location>
        <topology evidence="1">Multi-pass membrane protein</topology>
    </subcellularLocation>
</comment>
<feature type="chain" id="PRO_5043271675" evidence="17">
    <location>
        <begin position="31"/>
        <end position="624"/>
    </location>
</feature>
<dbReference type="Pfam" id="PF00025">
    <property type="entry name" value="Arf"/>
    <property type="match status" value="1"/>
</dbReference>
<dbReference type="OrthoDB" id="2502820at2759"/>
<dbReference type="PROSITE" id="PS51417">
    <property type="entry name" value="ARF"/>
    <property type="match status" value="1"/>
</dbReference>
<keyword evidence="9" id="KW-0653">Protein transport</keyword>
<dbReference type="InterPro" id="IPR024156">
    <property type="entry name" value="Small_GTPase_ARF"/>
</dbReference>
<dbReference type="AlphaFoldDB" id="A0A9P1DSR3"/>
<evidence type="ECO:0000256" key="2">
    <source>
        <dbReference type="ARBA" id="ARBA00004555"/>
    </source>
</evidence>
<keyword evidence="14" id="KW-0449">Lipoprotein</keyword>
<dbReference type="PANTHER" id="PTHR11711">
    <property type="entry name" value="ADP RIBOSYLATION FACTOR-RELATED"/>
    <property type="match status" value="1"/>
</dbReference>
<feature type="signal peptide" evidence="17">
    <location>
        <begin position="1"/>
        <end position="30"/>
    </location>
</feature>
<keyword evidence="8" id="KW-0931">ER-Golgi transport</keyword>
<dbReference type="InterPro" id="IPR027417">
    <property type="entry name" value="P-loop_NTPase"/>
</dbReference>
<dbReference type="GO" id="GO:0015031">
    <property type="term" value="P:protein transport"/>
    <property type="evidence" value="ECO:0007669"/>
    <property type="project" value="UniProtKB-KW"/>
</dbReference>
<comment type="similarity">
    <text evidence="3">Belongs to the small GTPase superfamily. Arf family.</text>
</comment>
<keyword evidence="13 16" id="KW-0472">Membrane</keyword>
<feature type="binding site" evidence="15">
    <location>
        <position position="258"/>
    </location>
    <ligand>
        <name>GTP</name>
        <dbReference type="ChEBI" id="CHEBI:37565"/>
    </ligand>
</feature>
<dbReference type="GO" id="GO:0016020">
    <property type="term" value="C:membrane"/>
    <property type="evidence" value="ECO:0007669"/>
    <property type="project" value="UniProtKB-SubCell"/>
</dbReference>
<evidence type="ECO:0000256" key="8">
    <source>
        <dbReference type="ARBA" id="ARBA00022892"/>
    </source>
</evidence>
<dbReference type="SUPFAM" id="SSF52540">
    <property type="entry name" value="P-loop containing nucleoside triphosphate hydrolases"/>
    <property type="match status" value="1"/>
</dbReference>
<evidence type="ECO:0000256" key="6">
    <source>
        <dbReference type="ARBA" id="ARBA00022707"/>
    </source>
</evidence>
<evidence type="ECO:0000256" key="15">
    <source>
        <dbReference type="PIRSR" id="PIRSR606689-1"/>
    </source>
</evidence>
<dbReference type="GO" id="GO:0005525">
    <property type="term" value="F:GTP binding"/>
    <property type="evidence" value="ECO:0007669"/>
    <property type="project" value="UniProtKB-KW"/>
</dbReference>
<keyword evidence="4" id="KW-0813">Transport</keyword>
<reference evidence="19" key="2">
    <citation type="submission" date="2024-04" db="EMBL/GenBank/DDBJ databases">
        <authorList>
            <person name="Chen Y."/>
            <person name="Shah S."/>
            <person name="Dougan E. K."/>
            <person name="Thang M."/>
            <person name="Chan C."/>
        </authorList>
    </citation>
    <scope>NUCLEOTIDE SEQUENCE [LARGE SCALE GENOMIC DNA]</scope>
</reference>
<keyword evidence="10 16" id="KW-1133">Transmembrane helix</keyword>
<keyword evidence="12 15" id="KW-0342">GTP-binding</keyword>
<dbReference type="Pfam" id="PF04172">
    <property type="entry name" value="LrgB"/>
    <property type="match status" value="1"/>
</dbReference>
<gene>
    <name evidence="18" type="ORF">C1SCF055_LOCUS40806</name>
</gene>
<evidence type="ECO:0000256" key="4">
    <source>
        <dbReference type="ARBA" id="ARBA00022448"/>
    </source>
</evidence>
<evidence type="ECO:0000256" key="12">
    <source>
        <dbReference type="ARBA" id="ARBA00023134"/>
    </source>
</evidence>
<dbReference type="InterPro" id="IPR007300">
    <property type="entry name" value="CidB/LrgB"/>
</dbReference>
<evidence type="ECO:0000256" key="13">
    <source>
        <dbReference type="ARBA" id="ARBA00023136"/>
    </source>
</evidence>
<keyword evidence="6" id="KW-0519">Myristate</keyword>
<evidence type="ECO:0000256" key="11">
    <source>
        <dbReference type="ARBA" id="ARBA00023034"/>
    </source>
</evidence>
<keyword evidence="21" id="KW-1185">Reference proteome</keyword>
<dbReference type="Gene3D" id="3.40.50.300">
    <property type="entry name" value="P-loop containing nucleotide triphosphate hydrolases"/>
    <property type="match status" value="1"/>
</dbReference>
<dbReference type="EMBL" id="CAMXCT020006563">
    <property type="protein sequence ID" value="CAL1169402.1"/>
    <property type="molecule type" value="Genomic_DNA"/>
</dbReference>
<evidence type="ECO:0000256" key="17">
    <source>
        <dbReference type="SAM" id="SignalP"/>
    </source>
</evidence>
<comment type="caution">
    <text evidence="18">The sequence shown here is derived from an EMBL/GenBank/DDBJ whole genome shotgun (WGS) entry which is preliminary data.</text>
</comment>
<evidence type="ECO:0000313" key="21">
    <source>
        <dbReference type="Proteomes" id="UP001152797"/>
    </source>
</evidence>
<evidence type="ECO:0000313" key="19">
    <source>
        <dbReference type="EMBL" id="CAL1169402.1"/>
    </source>
</evidence>
<evidence type="ECO:0000256" key="7">
    <source>
        <dbReference type="ARBA" id="ARBA00022741"/>
    </source>
</evidence>
<dbReference type="SMART" id="SM00177">
    <property type="entry name" value="ARF"/>
    <property type="match status" value="1"/>
</dbReference>
<dbReference type="Proteomes" id="UP001152797">
    <property type="component" value="Unassembled WGS sequence"/>
</dbReference>
<evidence type="ECO:0000256" key="3">
    <source>
        <dbReference type="ARBA" id="ARBA00010290"/>
    </source>
</evidence>
<evidence type="ECO:0000256" key="1">
    <source>
        <dbReference type="ARBA" id="ARBA00004141"/>
    </source>
</evidence>
<dbReference type="GO" id="GO:0003924">
    <property type="term" value="F:GTPase activity"/>
    <property type="evidence" value="ECO:0007669"/>
    <property type="project" value="InterPro"/>
</dbReference>
<feature type="transmembrane region" description="Helical" evidence="16">
    <location>
        <begin position="142"/>
        <end position="163"/>
    </location>
</feature>
<name>A0A9P1DSR3_9DINO</name>
<evidence type="ECO:0000256" key="10">
    <source>
        <dbReference type="ARBA" id="ARBA00022989"/>
    </source>
</evidence>
<evidence type="ECO:0000313" key="18">
    <source>
        <dbReference type="EMBL" id="CAI4016027.1"/>
    </source>
</evidence>
<keyword evidence="7 15" id="KW-0547">Nucleotide-binding</keyword>
<dbReference type="InterPro" id="IPR006689">
    <property type="entry name" value="Small_GTPase_ARF/SAR"/>
</dbReference>
<dbReference type="PRINTS" id="PR00328">
    <property type="entry name" value="SAR1GTPBP"/>
</dbReference>
<reference evidence="18" key="1">
    <citation type="submission" date="2022-10" db="EMBL/GenBank/DDBJ databases">
        <authorList>
            <person name="Chen Y."/>
            <person name="Dougan E. K."/>
            <person name="Chan C."/>
            <person name="Rhodes N."/>
            <person name="Thang M."/>
        </authorList>
    </citation>
    <scope>NUCLEOTIDE SEQUENCE</scope>
</reference>
<protein>
    <submittedName>
        <fullName evidence="20">ADP-ribosylation factor 1</fullName>
    </submittedName>
</protein>
<evidence type="ECO:0000256" key="5">
    <source>
        <dbReference type="ARBA" id="ARBA00022692"/>
    </source>
</evidence>
<organism evidence="18">
    <name type="scientific">Cladocopium goreaui</name>
    <dbReference type="NCBI Taxonomy" id="2562237"/>
    <lineage>
        <taxon>Eukaryota</taxon>
        <taxon>Sar</taxon>
        <taxon>Alveolata</taxon>
        <taxon>Dinophyceae</taxon>
        <taxon>Suessiales</taxon>
        <taxon>Symbiodiniaceae</taxon>
        <taxon>Cladocopium</taxon>
    </lineage>
</organism>
<evidence type="ECO:0000256" key="9">
    <source>
        <dbReference type="ARBA" id="ARBA00022927"/>
    </source>
</evidence>
<dbReference type="GO" id="GO:0016192">
    <property type="term" value="P:vesicle-mediated transport"/>
    <property type="evidence" value="ECO:0007669"/>
    <property type="project" value="UniProtKB-KW"/>
</dbReference>
<evidence type="ECO:0000256" key="16">
    <source>
        <dbReference type="SAM" id="Phobius"/>
    </source>
</evidence>
<sequence>MILRRLGLTRMPSTLAAMLSLFAALRSVQKLQNRETSDRLAELLKPGVDFLGKWMGLFLAPPLASLDASIARLPPYSGKVWANTTALLGVGWGATHAAAAGVASSLVPAERAPAKTAAAAAAAPVTNGNHEISQEEAVRRSWVLLGAAGFLGVACSPALPLVLHRPFGILCEMSTTVCSFSLSKLLPDAVQRVLHPLVVCAVSSNLASRFVGPVAPYFDEGRGVGCPGAPDGLRGLRGFNVETLHRGNLRLIVWDIGGQEQLRKIWTFYCHGTNGLIFVVDSSDHQRIKLLKDEVEKMLQREELAKAVLLFFANKQDVANAMSVEEIIQKLDLEKLCSNRTWFVQSSVATTGDGLFEGLDWLTRTLGESDGVGDRFFQWLPAAVTGLGVRMYNTTDKWLDNADDFKCVLATCSASGCFSIFLTTLGAVNPMSPLSIPAPLSLPLLHRSVMSALGIEGSQAIGPECDPKLAVASILITGCIGASLGNSLLNAFPAIFRASSPLVRGVAMGCSAHSIGTAGLISLNDTEAAAISGASMCLAGTMHTLVLQLPGVVTGIRSLWADGQRVKDIGSPKFHFSSCDCRCSPANFRDPAGKQRMDSDTGSMTWNQSWEHLYAQLYLANEHQ</sequence>
<accession>A0A9P1DSR3</accession>
<keyword evidence="5 16" id="KW-0812">Transmembrane</keyword>
<evidence type="ECO:0000256" key="14">
    <source>
        <dbReference type="ARBA" id="ARBA00023288"/>
    </source>
</evidence>
<dbReference type="SMART" id="SM00178">
    <property type="entry name" value="SAR"/>
    <property type="match status" value="1"/>
</dbReference>